<comment type="caution">
    <text evidence="2">The sequence shown here is derived from an EMBL/GenBank/DDBJ whole genome shotgun (WGS) entry which is preliminary data.</text>
</comment>
<keyword evidence="3" id="KW-1185">Reference proteome</keyword>
<protein>
    <submittedName>
        <fullName evidence="2">Uncharacterized protein</fullName>
    </submittedName>
</protein>
<organism evidence="2 3">
    <name type="scientific">Xanthocytophaga agilis</name>
    <dbReference type="NCBI Taxonomy" id="3048010"/>
    <lineage>
        <taxon>Bacteria</taxon>
        <taxon>Pseudomonadati</taxon>
        <taxon>Bacteroidota</taxon>
        <taxon>Cytophagia</taxon>
        <taxon>Cytophagales</taxon>
        <taxon>Rhodocytophagaceae</taxon>
        <taxon>Xanthocytophaga</taxon>
    </lineage>
</organism>
<dbReference type="AlphaFoldDB" id="A0AAE3R9G2"/>
<dbReference type="Proteomes" id="UP001232063">
    <property type="component" value="Unassembled WGS sequence"/>
</dbReference>
<evidence type="ECO:0000313" key="3">
    <source>
        <dbReference type="Proteomes" id="UP001232063"/>
    </source>
</evidence>
<dbReference type="RefSeq" id="WP_314514528.1">
    <property type="nucleotide sequence ID" value="NZ_JASJOU010000009.1"/>
</dbReference>
<evidence type="ECO:0000256" key="1">
    <source>
        <dbReference type="SAM" id="SignalP"/>
    </source>
</evidence>
<evidence type="ECO:0000313" key="2">
    <source>
        <dbReference type="EMBL" id="MDJ1503854.1"/>
    </source>
</evidence>
<reference evidence="2" key="1">
    <citation type="submission" date="2023-05" db="EMBL/GenBank/DDBJ databases">
        <authorList>
            <person name="Zhang X."/>
        </authorList>
    </citation>
    <scope>NUCLEOTIDE SEQUENCE</scope>
    <source>
        <strain evidence="2">BD1B2-1</strain>
    </source>
</reference>
<keyword evidence="1" id="KW-0732">Signal</keyword>
<gene>
    <name evidence="2" type="ORF">QNI22_24540</name>
</gene>
<name>A0AAE3R9G2_9BACT</name>
<feature type="signal peptide" evidence="1">
    <location>
        <begin position="1"/>
        <end position="19"/>
    </location>
</feature>
<dbReference type="EMBL" id="JASJOU010000009">
    <property type="protein sequence ID" value="MDJ1503854.1"/>
    <property type="molecule type" value="Genomic_DNA"/>
</dbReference>
<sequence length="315" mass="36676">MKSVLSLCLFLLVTFTCFSQNDTSVLSLVSYWSKGDSFNFKITKVQQQWKKEELAKNDSSSYIVNFLVVDSTASSYKIKWSYKNNLGRDYNIPEKLVSTLSKYQLTELIYTTTETGQFISIENWKEVSKMMKDLFADITEILYKDKPAAEKEAFKKAIQILESAYSTKEGVEQFVFKELQYFHFPFGYQFSRNKPLIYEQSIPNMFGGAPVRGDTKLYIKSVDEENSIFTLLQEMKLNPQDTRRMLTELFRKMNAPITDKTMESAKIDINDTNQFEYDYLVGIPIKIETLRKAIVDIDKEKALRIDKIKIELLKD</sequence>
<accession>A0AAE3R9G2</accession>
<proteinExistence type="predicted"/>
<feature type="chain" id="PRO_5041941541" evidence="1">
    <location>
        <begin position="20"/>
        <end position="315"/>
    </location>
</feature>